<accession>A0A1D8CW55</accession>
<proteinExistence type="predicted"/>
<evidence type="ECO:0000313" key="1">
    <source>
        <dbReference type="EMBL" id="AOS83116.1"/>
    </source>
</evidence>
<evidence type="ECO:0000313" key="2">
    <source>
        <dbReference type="Proteomes" id="UP000095185"/>
    </source>
</evidence>
<sequence>MLTLLQRHISDVLLLFLQFLELPLQDIDTVVYRLFIGWSRLSGHEIVLRHMNGDFGQLVLVMIIFLMIENDMTIERACMKLQKTRSRSTRVVFYASVIVGMTKSNLDGNRITGN</sequence>
<organism evidence="1 2">
    <name type="scientific">Chlorobaculum limnaeum</name>
    <dbReference type="NCBI Taxonomy" id="274537"/>
    <lineage>
        <taxon>Bacteria</taxon>
        <taxon>Pseudomonadati</taxon>
        <taxon>Chlorobiota</taxon>
        <taxon>Chlorobiia</taxon>
        <taxon>Chlorobiales</taxon>
        <taxon>Chlorobiaceae</taxon>
        <taxon>Chlorobaculum</taxon>
    </lineage>
</organism>
<dbReference type="AlphaFoldDB" id="A0A1D8CW55"/>
<reference evidence="1" key="1">
    <citation type="submission" date="2016-09" db="EMBL/GenBank/DDBJ databases">
        <title>Genome sequence of Chlorobaculum limnaeum.</title>
        <authorList>
            <person name="Liu Z."/>
            <person name="Tank M."/>
            <person name="Bryant D.A."/>
        </authorList>
    </citation>
    <scope>NUCLEOTIDE SEQUENCE [LARGE SCALE GENOMIC DNA]</scope>
    <source>
        <strain evidence="1">DSM 1677</strain>
    </source>
</reference>
<dbReference type="STRING" id="274537.BIU88_02520"/>
<dbReference type="EMBL" id="CP017305">
    <property type="protein sequence ID" value="AOS83116.1"/>
    <property type="molecule type" value="Genomic_DNA"/>
</dbReference>
<name>A0A1D8CW55_CHLLM</name>
<dbReference type="KEGG" id="clz:BIU88_02520"/>
<keyword evidence="2" id="KW-1185">Reference proteome</keyword>
<protein>
    <submittedName>
        <fullName evidence="1">Uncharacterized protein</fullName>
    </submittedName>
</protein>
<dbReference type="Proteomes" id="UP000095185">
    <property type="component" value="Chromosome"/>
</dbReference>
<gene>
    <name evidence="1" type="ORF">BIU88_02520</name>
</gene>